<evidence type="ECO:0000256" key="1">
    <source>
        <dbReference type="ARBA" id="ARBA00008520"/>
    </source>
</evidence>
<feature type="transmembrane region" description="Helical" evidence="4">
    <location>
        <begin position="6"/>
        <end position="26"/>
    </location>
</feature>
<name>A0A3Q8S7Y0_9BACL</name>
<evidence type="ECO:0000313" key="5">
    <source>
        <dbReference type="EMBL" id="AZK49197.1"/>
    </source>
</evidence>
<evidence type="ECO:0000256" key="2">
    <source>
        <dbReference type="ARBA" id="ARBA00022448"/>
    </source>
</evidence>
<reference evidence="5 6" key="1">
    <citation type="submission" date="2018-11" db="EMBL/GenBank/DDBJ databases">
        <title>Genome sequencing of Paenibacillus lentus DSM25539(T).</title>
        <authorList>
            <person name="Kook J.-K."/>
            <person name="Park S.-N."/>
            <person name="Lim Y.K."/>
        </authorList>
    </citation>
    <scope>NUCLEOTIDE SEQUENCE [LARGE SCALE GENOMIC DNA]</scope>
    <source>
        <strain evidence="5 6">DSM 25539</strain>
    </source>
</reference>
<dbReference type="InterPro" id="IPR050490">
    <property type="entry name" value="Bact_solute-bd_prot1"/>
</dbReference>
<dbReference type="Pfam" id="PF01547">
    <property type="entry name" value="SBP_bac_1"/>
    <property type="match status" value="1"/>
</dbReference>
<dbReference type="RefSeq" id="WP_125085338.1">
    <property type="nucleotide sequence ID" value="NZ_CP034248.1"/>
</dbReference>
<feature type="region of interest" description="Disordered" evidence="3">
    <location>
        <begin position="453"/>
        <end position="473"/>
    </location>
</feature>
<evidence type="ECO:0000313" key="6">
    <source>
        <dbReference type="Proteomes" id="UP000273145"/>
    </source>
</evidence>
<dbReference type="PANTHER" id="PTHR43649">
    <property type="entry name" value="ARABINOSE-BINDING PROTEIN-RELATED"/>
    <property type="match status" value="1"/>
</dbReference>
<accession>A0A3Q8S7Y0</accession>
<keyword evidence="4" id="KW-1133">Transmembrane helix</keyword>
<dbReference type="OrthoDB" id="9798191at2"/>
<comment type="similarity">
    <text evidence="1">Belongs to the bacterial solute-binding protein 1 family.</text>
</comment>
<dbReference type="InterPro" id="IPR006059">
    <property type="entry name" value="SBP"/>
</dbReference>
<keyword evidence="4" id="KW-0812">Transmembrane</keyword>
<keyword evidence="2" id="KW-0813">Transport</keyword>
<keyword evidence="4" id="KW-0472">Membrane</keyword>
<dbReference type="SUPFAM" id="SSF53850">
    <property type="entry name" value="Periplasmic binding protein-like II"/>
    <property type="match status" value="1"/>
</dbReference>
<feature type="compositionally biased region" description="Basic and acidic residues" evidence="3">
    <location>
        <begin position="462"/>
        <end position="473"/>
    </location>
</feature>
<dbReference type="AlphaFoldDB" id="A0A3Q8S7Y0"/>
<dbReference type="Gene3D" id="3.40.190.10">
    <property type="entry name" value="Periplasmic binding protein-like II"/>
    <property type="match status" value="2"/>
</dbReference>
<protein>
    <submittedName>
        <fullName evidence="5">Carbohydrate ABC transporter substrate-binding protein</fullName>
    </submittedName>
</protein>
<proteinExistence type="inferred from homology"/>
<organism evidence="5 6">
    <name type="scientific">Paenibacillus lentus</name>
    <dbReference type="NCBI Taxonomy" id="1338368"/>
    <lineage>
        <taxon>Bacteria</taxon>
        <taxon>Bacillati</taxon>
        <taxon>Bacillota</taxon>
        <taxon>Bacilli</taxon>
        <taxon>Bacillales</taxon>
        <taxon>Paenibacillaceae</taxon>
        <taxon>Paenibacillus</taxon>
    </lineage>
</organism>
<gene>
    <name evidence="5" type="ORF">EIM92_23405</name>
</gene>
<dbReference type="PANTHER" id="PTHR43649:SF29">
    <property type="entry name" value="OSMOPROTECTIVE COMPOUNDS-BINDING PROTEIN GGTB"/>
    <property type="match status" value="1"/>
</dbReference>
<dbReference type="KEGG" id="plen:EIM92_23405"/>
<sequence length="473" mass="53565">MKWLLNWGWILLYITVLAVSVLLITAGNRDPIEEDQIDKITLTFRHFWTKEHDRPMLNIFEDVVADYQKAHPNVKVNFEGMDQTTHREQQLKSEMVTGTPPDMFVLFGGAEIEPYARANRLMDLSQFVMERGLKEQYRDLQLWTFDGRIYGLPIEGNAEPLYYNKTIFDTLGLQAPNTLAELNHIIQVLRDNGYIPFALGNEDRWPAAIFAHYLMDRYAGPELIQALSQGEDGHDFRNGKYLKAYEHLDGWVKAGAFAPSANGFTTEEAISQFTEGKAAMYLNGNWDINLFHRDDQVSHSKSSFQDEVGVIPFPSFRLGETSSIAGGYTIGIGLSSNLDETKKEAALDLLERFYTKEIQSRIVYEGLRLPSIKISYDPEKTGPVFAQVITLMEQSTHSFVPYDNILSPEVKRSFLKGVKEMIGGQMSAEEALEDLQLSSNLYWNQRRSSLPFKNSGGAMDGGDGREVQGDLGR</sequence>
<dbReference type="EMBL" id="CP034248">
    <property type="protein sequence ID" value="AZK49197.1"/>
    <property type="molecule type" value="Genomic_DNA"/>
</dbReference>
<keyword evidence="6" id="KW-1185">Reference proteome</keyword>
<dbReference type="Proteomes" id="UP000273145">
    <property type="component" value="Chromosome"/>
</dbReference>
<evidence type="ECO:0000256" key="4">
    <source>
        <dbReference type="SAM" id="Phobius"/>
    </source>
</evidence>
<evidence type="ECO:0000256" key="3">
    <source>
        <dbReference type="SAM" id="MobiDB-lite"/>
    </source>
</evidence>